<dbReference type="PANTHER" id="PTHR23259">
    <property type="entry name" value="RIDDLE"/>
    <property type="match status" value="1"/>
</dbReference>
<dbReference type="InParanoid" id="G0MSA8"/>
<keyword evidence="4" id="KW-0732">Signal</keyword>
<gene>
    <name evidence="6" type="ORF">CAEBREN_06091</name>
</gene>
<dbReference type="InterPro" id="IPR036084">
    <property type="entry name" value="Ser_inhib-like_sf"/>
</dbReference>
<evidence type="ECO:0000256" key="3">
    <source>
        <dbReference type="ARBA" id="ARBA00023157"/>
    </source>
</evidence>
<evidence type="ECO:0000256" key="4">
    <source>
        <dbReference type="SAM" id="SignalP"/>
    </source>
</evidence>
<evidence type="ECO:0000259" key="5">
    <source>
        <dbReference type="Pfam" id="PF01826"/>
    </source>
</evidence>
<dbReference type="GO" id="GO:0004867">
    <property type="term" value="F:serine-type endopeptidase inhibitor activity"/>
    <property type="evidence" value="ECO:0007669"/>
    <property type="project" value="UniProtKB-KW"/>
</dbReference>
<keyword evidence="1" id="KW-0646">Protease inhibitor</keyword>
<feature type="signal peptide" evidence="4">
    <location>
        <begin position="1"/>
        <end position="20"/>
    </location>
</feature>
<keyword evidence="2" id="KW-0722">Serine protease inhibitor</keyword>
<dbReference type="SUPFAM" id="SSF57567">
    <property type="entry name" value="Serine protease inhibitors"/>
    <property type="match status" value="1"/>
</dbReference>
<reference evidence="7" key="1">
    <citation type="submission" date="2011-07" db="EMBL/GenBank/DDBJ databases">
        <authorList>
            <consortium name="Caenorhabditis brenneri Sequencing and Analysis Consortium"/>
            <person name="Wilson R.K."/>
        </authorList>
    </citation>
    <scope>NUCLEOTIDE SEQUENCE [LARGE SCALE GENOMIC DNA]</scope>
    <source>
        <strain evidence="7">PB2801</strain>
    </source>
</reference>
<accession>G0MSA8</accession>
<feature type="domain" description="TIL" evidence="5">
    <location>
        <begin position="24"/>
        <end position="77"/>
    </location>
</feature>
<feature type="chain" id="PRO_5003403519" description="TIL domain-containing protein" evidence="4">
    <location>
        <begin position="21"/>
        <end position="83"/>
    </location>
</feature>
<name>G0MSA8_CAEBE</name>
<evidence type="ECO:0000313" key="7">
    <source>
        <dbReference type="Proteomes" id="UP000008068"/>
    </source>
</evidence>
<dbReference type="STRING" id="135651.G0MSA8"/>
<keyword evidence="7" id="KW-1185">Reference proteome</keyword>
<organism evidence="7">
    <name type="scientific">Caenorhabditis brenneri</name>
    <name type="common">Nematode worm</name>
    <dbReference type="NCBI Taxonomy" id="135651"/>
    <lineage>
        <taxon>Eukaryota</taxon>
        <taxon>Metazoa</taxon>
        <taxon>Ecdysozoa</taxon>
        <taxon>Nematoda</taxon>
        <taxon>Chromadorea</taxon>
        <taxon>Rhabditida</taxon>
        <taxon>Rhabditina</taxon>
        <taxon>Rhabditomorpha</taxon>
        <taxon>Rhabditoidea</taxon>
        <taxon>Rhabditidae</taxon>
        <taxon>Peloderinae</taxon>
        <taxon>Caenorhabditis</taxon>
    </lineage>
</organism>
<dbReference type="OMA" id="CILDICQ"/>
<sequence>MKFFIALVLATCFLATVSHGAHGCPTNEVFKTCGSACEPSCQKPNIQICTLQCILNVCQCKPGFVRGPTGCVHPSQCPPVYGK</sequence>
<dbReference type="Pfam" id="PF01826">
    <property type="entry name" value="TIL"/>
    <property type="match status" value="1"/>
</dbReference>
<keyword evidence="3" id="KW-1015">Disulfide bond</keyword>
<protein>
    <recommendedName>
        <fullName evidence="5">TIL domain-containing protein</fullName>
    </recommendedName>
</protein>
<evidence type="ECO:0000313" key="6">
    <source>
        <dbReference type="EMBL" id="EGT42676.1"/>
    </source>
</evidence>
<dbReference type="InterPro" id="IPR051368">
    <property type="entry name" value="SerProtInhib-TIL_Domain"/>
</dbReference>
<evidence type="ECO:0000256" key="2">
    <source>
        <dbReference type="ARBA" id="ARBA00022900"/>
    </source>
</evidence>
<dbReference type="EMBL" id="GL379809">
    <property type="protein sequence ID" value="EGT42676.1"/>
    <property type="molecule type" value="Genomic_DNA"/>
</dbReference>
<dbReference type="OrthoDB" id="5912264at2759"/>
<dbReference type="eggNOG" id="ENOG502SWNJ">
    <property type="taxonomic scope" value="Eukaryota"/>
</dbReference>
<dbReference type="Gene3D" id="2.10.25.10">
    <property type="entry name" value="Laminin"/>
    <property type="match status" value="1"/>
</dbReference>
<dbReference type="Proteomes" id="UP000008068">
    <property type="component" value="Unassembled WGS sequence"/>
</dbReference>
<dbReference type="HOGENOM" id="CLU_156801_2_1_1"/>
<evidence type="ECO:0000256" key="1">
    <source>
        <dbReference type="ARBA" id="ARBA00022690"/>
    </source>
</evidence>
<dbReference type="CDD" id="cd19941">
    <property type="entry name" value="TIL"/>
    <property type="match status" value="1"/>
</dbReference>
<dbReference type="PANTHER" id="PTHR23259:SF70">
    <property type="entry name" value="ACCESSORY GLAND PROTEIN ACP62F-RELATED"/>
    <property type="match status" value="1"/>
</dbReference>
<dbReference type="AlphaFoldDB" id="G0MSA8"/>
<dbReference type="InterPro" id="IPR002919">
    <property type="entry name" value="TIL_dom"/>
</dbReference>
<proteinExistence type="predicted"/>